<dbReference type="Proteomes" id="UP000078546">
    <property type="component" value="Unassembled WGS sequence"/>
</dbReference>
<protein>
    <submittedName>
        <fullName evidence="1">Uncharacterized protein</fullName>
    </submittedName>
</protein>
<proteinExistence type="predicted"/>
<evidence type="ECO:0000313" key="1">
    <source>
        <dbReference type="EMBL" id="SBS90816.1"/>
    </source>
</evidence>
<gene>
    <name evidence="1" type="ORF">POVCU1_019100</name>
</gene>
<organism evidence="1 2">
    <name type="scientific">Plasmodium ovale curtisi</name>
    <dbReference type="NCBI Taxonomy" id="864141"/>
    <lineage>
        <taxon>Eukaryota</taxon>
        <taxon>Sar</taxon>
        <taxon>Alveolata</taxon>
        <taxon>Apicomplexa</taxon>
        <taxon>Aconoidasida</taxon>
        <taxon>Haemosporida</taxon>
        <taxon>Plasmodiidae</taxon>
        <taxon>Plasmodium</taxon>
        <taxon>Plasmodium (Plasmodium)</taxon>
    </lineage>
</organism>
<name>A0A1A8WFH5_PLAOA</name>
<dbReference type="EMBL" id="FLQV01000354">
    <property type="protein sequence ID" value="SBS90816.1"/>
    <property type="molecule type" value="Genomic_DNA"/>
</dbReference>
<dbReference type="AlphaFoldDB" id="A0A1A8WFH5"/>
<reference evidence="2" key="1">
    <citation type="submission" date="2016-05" db="EMBL/GenBank/DDBJ databases">
        <authorList>
            <person name="Naeem Raeece"/>
        </authorList>
    </citation>
    <scope>NUCLEOTIDE SEQUENCE [LARGE SCALE GENOMIC DNA]</scope>
</reference>
<evidence type="ECO:0000313" key="2">
    <source>
        <dbReference type="Proteomes" id="UP000078546"/>
    </source>
</evidence>
<accession>A0A1A8WFH5</accession>
<sequence length="80" mass="9493">MNRYTIWKTLNALSYHVLRMRERRERITFSLCNFSIGENTTSKKRSGLTNFFTCSVSSRTRLLISKNDDAKQLQHLHIRT</sequence>